<organism evidence="2 3">
    <name type="scientific">Coptis chinensis</name>
    <dbReference type="NCBI Taxonomy" id="261450"/>
    <lineage>
        <taxon>Eukaryota</taxon>
        <taxon>Viridiplantae</taxon>
        <taxon>Streptophyta</taxon>
        <taxon>Embryophyta</taxon>
        <taxon>Tracheophyta</taxon>
        <taxon>Spermatophyta</taxon>
        <taxon>Magnoliopsida</taxon>
        <taxon>Ranunculales</taxon>
        <taxon>Ranunculaceae</taxon>
        <taxon>Coptidoideae</taxon>
        <taxon>Coptis</taxon>
    </lineage>
</organism>
<protein>
    <submittedName>
        <fullName evidence="2">Uncharacterized protein</fullName>
    </submittedName>
</protein>
<evidence type="ECO:0000313" key="3">
    <source>
        <dbReference type="Proteomes" id="UP000631114"/>
    </source>
</evidence>
<name>A0A835MB56_9MAGN</name>
<evidence type="ECO:0000313" key="2">
    <source>
        <dbReference type="EMBL" id="KAF9626168.1"/>
    </source>
</evidence>
<accession>A0A835MB56</accession>
<gene>
    <name evidence="2" type="ORF">IFM89_031295</name>
</gene>
<reference evidence="2 3" key="1">
    <citation type="submission" date="2020-10" db="EMBL/GenBank/DDBJ databases">
        <title>The Coptis chinensis genome and diversification of protoberbering-type alkaloids.</title>
        <authorList>
            <person name="Wang B."/>
            <person name="Shu S."/>
            <person name="Song C."/>
            <person name="Liu Y."/>
        </authorList>
    </citation>
    <scope>NUCLEOTIDE SEQUENCE [LARGE SCALE GENOMIC DNA]</scope>
    <source>
        <strain evidence="2">HL-2020</strain>
        <tissue evidence="2">Leaf</tissue>
    </source>
</reference>
<dbReference type="OrthoDB" id="1939300at2759"/>
<keyword evidence="3" id="KW-1185">Reference proteome</keyword>
<dbReference type="Proteomes" id="UP000631114">
    <property type="component" value="Unassembled WGS sequence"/>
</dbReference>
<sequence>MLSFARVGIEISAEKDLPSSLKIKANTNKVIFIHLEFTLKLLICIDCQMFGHNKAGCESQLPKLKPKNNTITKENVENGEKSSSIPQQVLSQGMIDSGSNSLPANGSQGRPSTTIASNQDNRFVALANDTTDVDVQPSATILGDCVIAVETEANLLESPPVLVNKHHHMYKALVDTNEDEYPYAIDEEDSNEKGIESVFKDHIIPDTTNRVESISSQSAEVGYENIATTPSIHGDEWRTAVKPKKARKEKQRSPSGIDDPTITMMKKTSSMVRKKVKHLNGYIKDVWDDSMGLTFACIHCCSFFQDFEKTQRHILKDHLALVKQFAK</sequence>
<feature type="region of interest" description="Disordered" evidence="1">
    <location>
        <begin position="94"/>
        <end position="117"/>
    </location>
</feature>
<proteinExistence type="predicted"/>
<comment type="caution">
    <text evidence="2">The sequence shown here is derived from an EMBL/GenBank/DDBJ whole genome shotgun (WGS) entry which is preliminary data.</text>
</comment>
<feature type="compositionally biased region" description="Polar residues" evidence="1">
    <location>
        <begin position="97"/>
        <end position="117"/>
    </location>
</feature>
<dbReference type="EMBL" id="JADFTS010000001">
    <property type="protein sequence ID" value="KAF9626168.1"/>
    <property type="molecule type" value="Genomic_DNA"/>
</dbReference>
<dbReference type="AlphaFoldDB" id="A0A835MB56"/>
<evidence type="ECO:0000256" key="1">
    <source>
        <dbReference type="SAM" id="MobiDB-lite"/>
    </source>
</evidence>